<keyword evidence="3 7" id="KW-0808">Transferase</keyword>
<evidence type="ECO:0000256" key="4">
    <source>
        <dbReference type="ARBA" id="ARBA00022691"/>
    </source>
</evidence>
<dbReference type="Proteomes" id="UP000221168">
    <property type="component" value="Unassembled WGS sequence"/>
</dbReference>
<evidence type="ECO:0000256" key="5">
    <source>
        <dbReference type="ARBA" id="ARBA00023098"/>
    </source>
</evidence>
<evidence type="ECO:0000256" key="2">
    <source>
        <dbReference type="ARBA" id="ARBA00022603"/>
    </source>
</evidence>
<reference evidence="7 8" key="1">
    <citation type="submission" date="2017-10" db="EMBL/GenBank/DDBJ databases">
        <title>Sedimentibacterium mangrovi gen. nov., sp. nov., a novel member of family Phyllobacteriacea isolated from mangrove sediment.</title>
        <authorList>
            <person name="Liao H."/>
            <person name="Tian Y."/>
        </authorList>
    </citation>
    <scope>NUCLEOTIDE SEQUENCE [LARGE SCALE GENOMIC DNA]</scope>
    <source>
        <strain evidence="7 8">X9-2-2</strain>
    </source>
</reference>
<dbReference type="InterPro" id="IPR050723">
    <property type="entry name" value="CFA/CMAS"/>
</dbReference>
<dbReference type="PIRSF" id="PIRSF003085">
    <property type="entry name" value="CMAS"/>
    <property type="match status" value="1"/>
</dbReference>
<dbReference type="InterPro" id="IPR003333">
    <property type="entry name" value="CMAS"/>
</dbReference>
<feature type="domain" description="DUF7884" evidence="6">
    <location>
        <begin position="16"/>
        <end position="87"/>
    </location>
</feature>
<dbReference type="AlphaFoldDB" id="A0A2G1QPU7"/>
<keyword evidence="4" id="KW-0949">S-adenosyl-L-methionine</keyword>
<evidence type="ECO:0000313" key="7">
    <source>
        <dbReference type="EMBL" id="PHP67515.1"/>
    </source>
</evidence>
<keyword evidence="2 7" id="KW-0489">Methyltransferase</keyword>
<evidence type="ECO:0000256" key="3">
    <source>
        <dbReference type="ARBA" id="ARBA00022679"/>
    </source>
</evidence>
<name>A0A2G1QPU7_9HYPH</name>
<gene>
    <name evidence="7" type="ORF">CSC94_07355</name>
</gene>
<dbReference type="Pfam" id="PF25371">
    <property type="entry name" value="DUF7884"/>
    <property type="match status" value="1"/>
</dbReference>
<protein>
    <submittedName>
        <fullName evidence="7">SAM-dependent methyltransferase</fullName>
    </submittedName>
</protein>
<dbReference type="InterPro" id="IPR057206">
    <property type="entry name" value="DUF7884"/>
</dbReference>
<proteinExistence type="inferred from homology"/>
<dbReference type="InterPro" id="IPR029063">
    <property type="entry name" value="SAM-dependent_MTases_sf"/>
</dbReference>
<organism evidence="7 8">
    <name type="scientific">Zhengella mangrovi</name>
    <dbReference type="NCBI Taxonomy" id="1982044"/>
    <lineage>
        <taxon>Bacteria</taxon>
        <taxon>Pseudomonadati</taxon>
        <taxon>Pseudomonadota</taxon>
        <taxon>Alphaproteobacteria</taxon>
        <taxon>Hyphomicrobiales</taxon>
        <taxon>Notoacmeibacteraceae</taxon>
        <taxon>Zhengella</taxon>
    </lineage>
</organism>
<comment type="caution">
    <text evidence="7">The sequence shown here is derived from an EMBL/GenBank/DDBJ whole genome shotgun (WGS) entry which is preliminary data.</text>
</comment>
<dbReference type="Gene3D" id="3.40.50.150">
    <property type="entry name" value="Vaccinia Virus protein VP39"/>
    <property type="match status" value="1"/>
</dbReference>
<dbReference type="GO" id="GO:0008610">
    <property type="term" value="P:lipid biosynthetic process"/>
    <property type="evidence" value="ECO:0007669"/>
    <property type="project" value="InterPro"/>
</dbReference>
<dbReference type="PANTHER" id="PTHR43667:SF1">
    <property type="entry name" value="CYCLOPROPANE-FATTY-ACYL-PHOSPHOLIPID SYNTHASE"/>
    <property type="match status" value="1"/>
</dbReference>
<dbReference type="GO" id="GO:0008168">
    <property type="term" value="F:methyltransferase activity"/>
    <property type="evidence" value="ECO:0007669"/>
    <property type="project" value="UniProtKB-KW"/>
</dbReference>
<keyword evidence="5" id="KW-0443">Lipid metabolism</keyword>
<dbReference type="RefSeq" id="WP_099305468.1">
    <property type="nucleotide sequence ID" value="NZ_PDVP01000003.1"/>
</dbReference>
<dbReference type="SUPFAM" id="SSF53335">
    <property type="entry name" value="S-adenosyl-L-methionine-dependent methyltransferases"/>
    <property type="match status" value="1"/>
</dbReference>
<comment type="similarity">
    <text evidence="1">Belongs to the CFA/CMAS family.</text>
</comment>
<evidence type="ECO:0000313" key="8">
    <source>
        <dbReference type="Proteomes" id="UP000221168"/>
    </source>
</evidence>
<dbReference type="EMBL" id="PDVP01000003">
    <property type="protein sequence ID" value="PHP67515.1"/>
    <property type="molecule type" value="Genomic_DNA"/>
</dbReference>
<keyword evidence="8" id="KW-1185">Reference proteome</keyword>
<dbReference type="PANTHER" id="PTHR43667">
    <property type="entry name" value="CYCLOPROPANE-FATTY-ACYL-PHOSPHOLIPID SYNTHASE"/>
    <property type="match status" value="1"/>
</dbReference>
<dbReference type="OrthoDB" id="9782855at2"/>
<sequence length="425" mass="48045">MEHLITGALSRYIRKGNLRVTFPSGKTRVFGDGSGLPVAVIVRKRSVLRRMMSEPSLGFAEGFMDGDADMLEGDLLDLLQMAFSNGDYVHMSGSTSRLRAGLDYVMRRLFQINTAKQSVKNVHHHYDLSGELYRLFLDPDLQYSCAYFEHPGQGLADAQLAKKRHIAAKLCIEPGQSVLEVGSGWGGLALYLAKHLNCDVLGVTLSTEQLSVSRQRAEDEGMDDHVRFEMQDYRDVARQFDRIVSVGMFEHVGVNHYRTYFEKIAQLLKNDGVALVHTIGRSGPPTVTDSFIRKYIFPGGYIPALSEVAPILEKTGLVLTDLEVLRLHYAETLKAWRANFLASRDRIKDMYDERFCRMWDFYLAASEAAFRWGDLCVFQFQLALDKTAVPLTRDYIPGAEDALRARDSQSRRRLSRQKGIVTADR</sequence>
<dbReference type="Pfam" id="PF02353">
    <property type="entry name" value="CMAS"/>
    <property type="match status" value="1"/>
</dbReference>
<dbReference type="GO" id="GO:0032259">
    <property type="term" value="P:methylation"/>
    <property type="evidence" value="ECO:0007669"/>
    <property type="project" value="UniProtKB-KW"/>
</dbReference>
<accession>A0A2G1QPU7</accession>
<evidence type="ECO:0000256" key="1">
    <source>
        <dbReference type="ARBA" id="ARBA00010815"/>
    </source>
</evidence>
<dbReference type="CDD" id="cd02440">
    <property type="entry name" value="AdoMet_MTases"/>
    <property type="match status" value="1"/>
</dbReference>
<evidence type="ECO:0000259" key="6">
    <source>
        <dbReference type="Pfam" id="PF25371"/>
    </source>
</evidence>